<keyword evidence="5" id="KW-0333">Golgi apparatus</keyword>
<keyword evidence="4" id="KW-0963">Cytoplasm</keyword>
<evidence type="ECO:0000256" key="6">
    <source>
        <dbReference type="ARBA" id="ARBA00023212"/>
    </source>
</evidence>
<dbReference type="SMART" id="SM00166">
    <property type="entry name" value="UBX"/>
    <property type="match status" value="1"/>
</dbReference>
<dbReference type="CDD" id="cd14348">
    <property type="entry name" value="UBA_p47"/>
    <property type="match status" value="1"/>
</dbReference>
<dbReference type="GO" id="GO:0031468">
    <property type="term" value="P:nuclear membrane reassembly"/>
    <property type="evidence" value="ECO:0007669"/>
    <property type="project" value="TreeGrafter"/>
</dbReference>
<name>A0A6M2DDC2_XENCH</name>
<dbReference type="InterPro" id="IPR001012">
    <property type="entry name" value="UBX_dom"/>
</dbReference>
<dbReference type="GO" id="GO:0005813">
    <property type="term" value="C:centrosome"/>
    <property type="evidence" value="ECO:0007669"/>
    <property type="project" value="UniProtKB-SubCell"/>
</dbReference>
<dbReference type="SUPFAM" id="SSF102848">
    <property type="entry name" value="NSFL1 (p97 ATPase) cofactor p47, SEP domain"/>
    <property type="match status" value="1"/>
</dbReference>
<accession>A0A6M2DDC2</accession>
<dbReference type="GO" id="GO:0000045">
    <property type="term" value="P:autophagosome assembly"/>
    <property type="evidence" value="ECO:0007669"/>
    <property type="project" value="TreeGrafter"/>
</dbReference>
<dbReference type="GO" id="GO:0005634">
    <property type="term" value="C:nucleus"/>
    <property type="evidence" value="ECO:0007669"/>
    <property type="project" value="UniProtKB-SubCell"/>
</dbReference>
<evidence type="ECO:0000256" key="2">
    <source>
        <dbReference type="ARBA" id="ARBA00004300"/>
    </source>
</evidence>
<dbReference type="InterPro" id="IPR029071">
    <property type="entry name" value="Ubiquitin-like_domsf"/>
</dbReference>
<dbReference type="SUPFAM" id="SSF46934">
    <property type="entry name" value="UBA-like"/>
    <property type="match status" value="1"/>
</dbReference>
<keyword evidence="6" id="KW-0206">Cytoskeleton</keyword>
<dbReference type="PANTHER" id="PTHR23333:SF20">
    <property type="entry name" value="NSFL1 COFACTOR P47"/>
    <property type="match status" value="1"/>
</dbReference>
<evidence type="ECO:0000256" key="8">
    <source>
        <dbReference type="SAM" id="MobiDB-lite"/>
    </source>
</evidence>
<feature type="compositionally biased region" description="Polar residues" evidence="8">
    <location>
        <begin position="173"/>
        <end position="182"/>
    </location>
</feature>
<feature type="compositionally biased region" description="Polar residues" evidence="8">
    <location>
        <begin position="148"/>
        <end position="160"/>
    </location>
</feature>
<dbReference type="Pfam" id="PF14555">
    <property type="entry name" value="UBA_4"/>
    <property type="match status" value="1"/>
</dbReference>
<dbReference type="GO" id="GO:0061025">
    <property type="term" value="P:membrane fusion"/>
    <property type="evidence" value="ECO:0007669"/>
    <property type="project" value="TreeGrafter"/>
</dbReference>
<dbReference type="PROSITE" id="PS50033">
    <property type="entry name" value="UBX"/>
    <property type="match status" value="1"/>
</dbReference>
<dbReference type="PROSITE" id="PS51399">
    <property type="entry name" value="SEP"/>
    <property type="match status" value="1"/>
</dbReference>
<dbReference type="InterPro" id="IPR012989">
    <property type="entry name" value="SEP_domain"/>
</dbReference>
<dbReference type="PANTHER" id="PTHR23333">
    <property type="entry name" value="UBX DOMAIN CONTAINING PROTEIN"/>
    <property type="match status" value="1"/>
</dbReference>
<evidence type="ECO:0000256" key="1">
    <source>
        <dbReference type="ARBA" id="ARBA00004123"/>
    </source>
</evidence>
<dbReference type="GO" id="GO:0005794">
    <property type="term" value="C:Golgi apparatus"/>
    <property type="evidence" value="ECO:0007669"/>
    <property type="project" value="UniProtKB-SubCell"/>
</dbReference>
<comment type="subcellular location">
    <subcellularLocation>
        <location evidence="2">Cytoplasm</location>
        <location evidence="2">Cytoskeleton</location>
        <location evidence="2">Microtubule organizing center</location>
        <location evidence="2">Centrosome</location>
    </subcellularLocation>
    <subcellularLocation>
        <location evidence="3">Golgi apparatus</location>
    </subcellularLocation>
    <subcellularLocation>
        <location evidence="1">Nucleus</location>
    </subcellularLocation>
</comment>
<dbReference type="GO" id="GO:0043130">
    <property type="term" value="F:ubiquitin binding"/>
    <property type="evidence" value="ECO:0007669"/>
    <property type="project" value="TreeGrafter"/>
</dbReference>
<dbReference type="Pfam" id="PF00789">
    <property type="entry name" value="UBX"/>
    <property type="match status" value="1"/>
</dbReference>
<feature type="domain" description="SEP" evidence="10">
    <location>
        <begin position="185"/>
        <end position="250"/>
    </location>
</feature>
<feature type="domain" description="UBX" evidence="9">
    <location>
        <begin position="302"/>
        <end position="379"/>
    </location>
</feature>
<proteinExistence type="predicted"/>
<dbReference type="InterPro" id="IPR036241">
    <property type="entry name" value="NSFL1C_SEP_dom_sf"/>
</dbReference>
<dbReference type="CDD" id="cd01770">
    <property type="entry name" value="UBX_UBXN2"/>
    <property type="match status" value="1"/>
</dbReference>
<dbReference type="FunFam" id="3.30.420.210:FF:000001">
    <property type="entry name" value="NSFL1 (P97) cofactor (P47)"/>
    <property type="match status" value="1"/>
</dbReference>
<dbReference type="Gene3D" id="1.10.8.10">
    <property type="entry name" value="DNA helicase RuvA subunit, C-terminal domain"/>
    <property type="match status" value="1"/>
</dbReference>
<sequence length="381" mass="41847">MEREEKINQFEAITGVTKERAKFYLESAAWQLEVALASFYEHGGDDEEGDMEPVVNSPPPSDSSGVTHTPQSRDSSKPKPRNHSRFATVQSLQQAQVSSDEEEGQAFYAGGSRNSGQQILGPPKKRDIVADMFKAVQEHASEVLDPQHSASSSTPRTFQGTGYRLGQTKEDSTVVSTPKTENAEPTTVVLKLWRDGFTLGDGPMRSYSDPENGEFLDHIKKGEIPPELIQEAHGAEVHLDLEDHRHEQYVPPKTKIAAFSGKGHTLGSPAPNVVSVPPATVKSPTAEKDNEQTAKSVLATDESSPSTNIQVRLSDGSRLSGRFNHHHTIGDLRRYITIARPQYENTSFSLMTTFPSRELSNLEETVAQAGLLNAAVMQRMK</sequence>
<evidence type="ECO:0000313" key="11">
    <source>
        <dbReference type="EMBL" id="NOV44152.1"/>
    </source>
</evidence>
<reference evidence="11" key="1">
    <citation type="submission" date="2020-03" db="EMBL/GenBank/DDBJ databases">
        <title>Transcriptomic Profiling of the Digestive Tract of the Rat Flea, Xenopsylla cheopis, Following Blood Feeding and Infection with Yersinia pestis.</title>
        <authorList>
            <person name="Bland D.M."/>
            <person name="Martens C.A."/>
            <person name="Virtaneva K."/>
            <person name="Kanakabandi K."/>
            <person name="Long D."/>
            <person name="Rosenke R."/>
            <person name="Saturday G.A."/>
            <person name="Hoyt F.H."/>
            <person name="Bruno D.P."/>
            <person name="Ribeiro J.M.C."/>
            <person name="Hinnebusch J."/>
        </authorList>
    </citation>
    <scope>NUCLEOTIDE SEQUENCE</scope>
</reference>
<feature type="region of interest" description="Disordered" evidence="8">
    <location>
        <begin position="268"/>
        <end position="308"/>
    </location>
</feature>
<dbReference type="InterPro" id="IPR009060">
    <property type="entry name" value="UBA-like_sf"/>
</dbReference>
<dbReference type="Gene3D" id="3.30.420.210">
    <property type="entry name" value="SEP domain"/>
    <property type="match status" value="1"/>
</dbReference>
<dbReference type="AlphaFoldDB" id="A0A6M2DDC2"/>
<evidence type="ECO:0000259" key="10">
    <source>
        <dbReference type="PROSITE" id="PS51399"/>
    </source>
</evidence>
<dbReference type="Gene3D" id="3.10.20.90">
    <property type="entry name" value="Phosphatidylinositol 3-kinase Catalytic Subunit, Chain A, domain 1"/>
    <property type="match status" value="1"/>
</dbReference>
<feature type="region of interest" description="Disordered" evidence="8">
    <location>
        <begin position="141"/>
        <end position="182"/>
    </location>
</feature>
<feature type="region of interest" description="Disordered" evidence="8">
    <location>
        <begin position="41"/>
        <end position="124"/>
    </location>
</feature>
<protein>
    <submittedName>
        <fullName evidence="11">Protein tyrosine phosphatase shp1/cofactor for p97 atpase-mediated vesicle membrane fusion</fullName>
    </submittedName>
</protein>
<evidence type="ECO:0000259" key="9">
    <source>
        <dbReference type="PROSITE" id="PS50033"/>
    </source>
</evidence>
<evidence type="ECO:0000256" key="7">
    <source>
        <dbReference type="ARBA" id="ARBA00023242"/>
    </source>
</evidence>
<dbReference type="GO" id="GO:0005829">
    <property type="term" value="C:cytosol"/>
    <property type="evidence" value="ECO:0007669"/>
    <property type="project" value="TreeGrafter"/>
</dbReference>
<dbReference type="SUPFAM" id="SSF54236">
    <property type="entry name" value="Ubiquitin-like"/>
    <property type="match status" value="1"/>
</dbReference>
<keyword evidence="7" id="KW-0539">Nucleus</keyword>
<dbReference type="EMBL" id="GIIL01000426">
    <property type="protein sequence ID" value="NOV44152.1"/>
    <property type="molecule type" value="Transcribed_RNA"/>
</dbReference>
<dbReference type="GO" id="GO:0007030">
    <property type="term" value="P:Golgi organization"/>
    <property type="evidence" value="ECO:0007669"/>
    <property type="project" value="TreeGrafter"/>
</dbReference>
<evidence type="ECO:0000256" key="5">
    <source>
        <dbReference type="ARBA" id="ARBA00023034"/>
    </source>
</evidence>
<dbReference type="SMART" id="SM00553">
    <property type="entry name" value="SEP"/>
    <property type="match status" value="1"/>
</dbReference>
<evidence type="ECO:0000256" key="3">
    <source>
        <dbReference type="ARBA" id="ARBA00004555"/>
    </source>
</evidence>
<evidence type="ECO:0000256" key="4">
    <source>
        <dbReference type="ARBA" id="ARBA00022490"/>
    </source>
</evidence>
<dbReference type="Pfam" id="PF08059">
    <property type="entry name" value="SEP"/>
    <property type="match status" value="1"/>
</dbReference>
<dbReference type="GO" id="GO:0043161">
    <property type="term" value="P:proteasome-mediated ubiquitin-dependent protein catabolic process"/>
    <property type="evidence" value="ECO:0007669"/>
    <property type="project" value="TreeGrafter"/>
</dbReference>
<dbReference type="FunFam" id="1.10.8.10:FF:000020">
    <property type="entry name" value="NSFL1 (p97) cofactor (p47)"/>
    <property type="match status" value="1"/>
</dbReference>
<feature type="compositionally biased region" description="Polar residues" evidence="8">
    <location>
        <begin position="85"/>
        <end position="98"/>
    </location>
</feature>
<feature type="compositionally biased region" description="Low complexity" evidence="8">
    <location>
        <begin position="268"/>
        <end position="281"/>
    </location>
</feature>
<organism evidence="11">
    <name type="scientific">Xenopsylla cheopis</name>
    <name type="common">Oriental rat flea</name>
    <name type="synonym">Pulex cheopis</name>
    <dbReference type="NCBI Taxonomy" id="163159"/>
    <lineage>
        <taxon>Eukaryota</taxon>
        <taxon>Metazoa</taxon>
        <taxon>Ecdysozoa</taxon>
        <taxon>Arthropoda</taxon>
        <taxon>Hexapoda</taxon>
        <taxon>Insecta</taxon>
        <taxon>Pterygota</taxon>
        <taxon>Neoptera</taxon>
        <taxon>Endopterygota</taxon>
        <taxon>Siphonaptera</taxon>
        <taxon>Pulicidae</taxon>
        <taxon>Xenopsyllinae</taxon>
        <taxon>Xenopsylla</taxon>
    </lineage>
</organism>